<evidence type="ECO:0000256" key="3">
    <source>
        <dbReference type="ARBA" id="ARBA00022833"/>
    </source>
</evidence>
<reference evidence="6" key="1">
    <citation type="submission" date="2022-08" db="EMBL/GenBank/DDBJ databases">
        <authorList>
            <person name="Gutierrez-Valencia J."/>
        </authorList>
    </citation>
    <scope>NUCLEOTIDE SEQUENCE</scope>
</reference>
<keyword evidence="7" id="KW-1185">Reference proteome</keyword>
<dbReference type="SMART" id="SM00744">
    <property type="entry name" value="RINGv"/>
    <property type="match status" value="1"/>
</dbReference>
<dbReference type="Gene3D" id="3.30.40.10">
    <property type="entry name" value="Zinc/RING finger domain, C3HC4 (zinc finger)"/>
    <property type="match status" value="1"/>
</dbReference>
<dbReference type="Pfam" id="PF12906">
    <property type="entry name" value="RINGv"/>
    <property type="match status" value="1"/>
</dbReference>
<protein>
    <recommendedName>
        <fullName evidence="5">RING-CH-type domain-containing protein</fullName>
    </recommendedName>
</protein>
<dbReference type="PROSITE" id="PS51292">
    <property type="entry name" value="ZF_RING_CH"/>
    <property type="match status" value="1"/>
</dbReference>
<keyword evidence="4" id="KW-0472">Membrane</keyword>
<feature type="domain" description="RING-CH-type" evidence="5">
    <location>
        <begin position="105"/>
        <end position="171"/>
    </location>
</feature>
<keyword evidence="4" id="KW-0812">Transmembrane</keyword>
<dbReference type="SUPFAM" id="SSF57850">
    <property type="entry name" value="RING/U-box"/>
    <property type="match status" value="1"/>
</dbReference>
<dbReference type="Proteomes" id="UP001154282">
    <property type="component" value="Unassembled WGS sequence"/>
</dbReference>
<comment type="caution">
    <text evidence="6">The sequence shown here is derived from an EMBL/GenBank/DDBJ whole genome shotgun (WGS) entry which is preliminary data.</text>
</comment>
<dbReference type="AlphaFoldDB" id="A0AAV0KSG6"/>
<feature type="transmembrane region" description="Helical" evidence="4">
    <location>
        <begin position="219"/>
        <end position="238"/>
    </location>
</feature>
<dbReference type="PANTHER" id="PTHR46214:SF36">
    <property type="entry name" value="RING-CH-TYPE DOMAIN-CONTAINING PROTEIN"/>
    <property type="match status" value="1"/>
</dbReference>
<evidence type="ECO:0000256" key="4">
    <source>
        <dbReference type="SAM" id="Phobius"/>
    </source>
</evidence>
<dbReference type="EMBL" id="CAMGYJ010000005">
    <property type="protein sequence ID" value="CAI0424429.1"/>
    <property type="molecule type" value="Genomic_DNA"/>
</dbReference>
<organism evidence="6 7">
    <name type="scientific">Linum tenue</name>
    <dbReference type="NCBI Taxonomy" id="586396"/>
    <lineage>
        <taxon>Eukaryota</taxon>
        <taxon>Viridiplantae</taxon>
        <taxon>Streptophyta</taxon>
        <taxon>Embryophyta</taxon>
        <taxon>Tracheophyta</taxon>
        <taxon>Spermatophyta</taxon>
        <taxon>Magnoliopsida</taxon>
        <taxon>eudicotyledons</taxon>
        <taxon>Gunneridae</taxon>
        <taxon>Pentapetalae</taxon>
        <taxon>rosids</taxon>
        <taxon>fabids</taxon>
        <taxon>Malpighiales</taxon>
        <taxon>Linaceae</taxon>
        <taxon>Linum</taxon>
    </lineage>
</organism>
<keyword evidence="1" id="KW-0479">Metal-binding</keyword>
<dbReference type="PANTHER" id="PTHR46214">
    <property type="entry name" value="ZINC FINGER, RING-CH-TYPE"/>
    <property type="match status" value="1"/>
</dbReference>
<keyword evidence="3" id="KW-0862">Zinc</keyword>
<dbReference type="InterPro" id="IPR011016">
    <property type="entry name" value="Znf_RING-CH"/>
</dbReference>
<accession>A0AAV0KSG6</accession>
<sequence>MSVMEMPHHLDLEQGTGLHHLRRGSSIAGSDDLSCFSDAEDGGSTYSQFYSTTAGSNYGDYGFACGSDGEGFVSDSRRVSCVSEQSVAVEIGSGAAAEGKVHYVDESKAEVDCRICHLGLESNSQESGIPIELGCSCKADLAAAHKHCAETWFKIKGNKTCEICNSVAKNVVGITEAESVVVDHSTESNANNSSVTAVAATSSAQHSDTSRNFWQGHRFLNFLLACMVFAFVISWLFHFNVPSS</sequence>
<keyword evidence="2" id="KW-0863">Zinc-finger</keyword>
<evidence type="ECO:0000313" key="6">
    <source>
        <dbReference type="EMBL" id="CAI0424429.1"/>
    </source>
</evidence>
<evidence type="ECO:0000259" key="5">
    <source>
        <dbReference type="PROSITE" id="PS51292"/>
    </source>
</evidence>
<dbReference type="InterPro" id="IPR013083">
    <property type="entry name" value="Znf_RING/FYVE/PHD"/>
</dbReference>
<evidence type="ECO:0000256" key="2">
    <source>
        <dbReference type="ARBA" id="ARBA00022771"/>
    </source>
</evidence>
<gene>
    <name evidence="6" type="ORF">LITE_LOCUS19955</name>
</gene>
<dbReference type="CDD" id="cd16495">
    <property type="entry name" value="RING_CH-C4HC3_MARCH"/>
    <property type="match status" value="1"/>
</dbReference>
<dbReference type="GO" id="GO:0008270">
    <property type="term" value="F:zinc ion binding"/>
    <property type="evidence" value="ECO:0007669"/>
    <property type="project" value="UniProtKB-KW"/>
</dbReference>
<evidence type="ECO:0000256" key="1">
    <source>
        <dbReference type="ARBA" id="ARBA00022723"/>
    </source>
</evidence>
<name>A0AAV0KSG6_9ROSI</name>
<evidence type="ECO:0000313" key="7">
    <source>
        <dbReference type="Proteomes" id="UP001154282"/>
    </source>
</evidence>
<proteinExistence type="predicted"/>
<keyword evidence="4" id="KW-1133">Transmembrane helix</keyword>